<keyword evidence="12" id="KW-1185">Reference proteome</keyword>
<keyword evidence="10" id="KW-0812">Transmembrane</keyword>
<dbReference type="Pfam" id="PF01776">
    <property type="entry name" value="Ribosomal_L22e"/>
    <property type="match status" value="1"/>
</dbReference>
<proteinExistence type="inferred from homology"/>
<evidence type="ECO:0000256" key="3">
    <source>
        <dbReference type="ARBA" id="ARBA00011133"/>
    </source>
</evidence>
<comment type="subunit">
    <text evidence="3">Component of the large ribosomal subunit.</text>
</comment>
<evidence type="ECO:0000313" key="11">
    <source>
        <dbReference type="EMBL" id="CAG5087621.1"/>
    </source>
</evidence>
<evidence type="ECO:0000256" key="1">
    <source>
        <dbReference type="ARBA" id="ARBA00004496"/>
    </source>
</evidence>
<comment type="function">
    <text evidence="7">Component of the large ribosomal subunit. The ribosome is a large ribonucleoprotein complex responsible for the synthesis of proteins in the cell.</text>
</comment>
<keyword evidence="6" id="KW-0687">Ribonucleoprotein</keyword>
<name>A0ABN7RZR9_OIKDI</name>
<evidence type="ECO:0000256" key="10">
    <source>
        <dbReference type="SAM" id="Phobius"/>
    </source>
</evidence>
<dbReference type="PANTHER" id="PTHR10064">
    <property type="entry name" value="60S RIBOSOMAL PROTEIN L22"/>
    <property type="match status" value="1"/>
</dbReference>
<evidence type="ECO:0000256" key="9">
    <source>
        <dbReference type="ARBA" id="ARBA00041214"/>
    </source>
</evidence>
<keyword evidence="4" id="KW-0963">Cytoplasm</keyword>
<dbReference type="PANTHER" id="PTHR10064:SF2">
    <property type="entry name" value="LARGE RIBOSOMAL SUBUNIT PROTEIN EL22"/>
    <property type="match status" value="1"/>
</dbReference>
<dbReference type="EMBL" id="OU015568">
    <property type="protein sequence ID" value="CAG5087621.1"/>
    <property type="molecule type" value="Genomic_DNA"/>
</dbReference>
<keyword evidence="5" id="KW-0689">Ribosomal protein</keyword>
<feature type="transmembrane region" description="Helical" evidence="10">
    <location>
        <begin position="28"/>
        <end position="46"/>
    </location>
</feature>
<evidence type="ECO:0000256" key="5">
    <source>
        <dbReference type="ARBA" id="ARBA00022980"/>
    </source>
</evidence>
<protein>
    <recommendedName>
        <fullName evidence="8">Large ribosomal subunit protein eL22</fullName>
    </recommendedName>
    <alternativeName>
        <fullName evidence="9">60S ribosomal protein L22</fullName>
    </alternativeName>
</protein>
<evidence type="ECO:0000313" key="12">
    <source>
        <dbReference type="Proteomes" id="UP001158576"/>
    </source>
</evidence>
<keyword evidence="10" id="KW-0472">Membrane</keyword>
<reference evidence="11 12" key="1">
    <citation type="submission" date="2021-04" db="EMBL/GenBank/DDBJ databases">
        <authorList>
            <person name="Bliznina A."/>
        </authorList>
    </citation>
    <scope>NUCLEOTIDE SEQUENCE [LARGE SCALE GENOMIC DNA]</scope>
</reference>
<comment type="similarity">
    <text evidence="2">Belongs to the eukaryotic ribosomal protein eL22 family.</text>
</comment>
<keyword evidence="10" id="KW-1133">Transmembrane helix</keyword>
<evidence type="ECO:0000256" key="8">
    <source>
        <dbReference type="ARBA" id="ARBA00040613"/>
    </source>
</evidence>
<organism evidence="11 12">
    <name type="scientific">Oikopleura dioica</name>
    <name type="common">Tunicate</name>
    <dbReference type="NCBI Taxonomy" id="34765"/>
    <lineage>
        <taxon>Eukaryota</taxon>
        <taxon>Metazoa</taxon>
        <taxon>Chordata</taxon>
        <taxon>Tunicata</taxon>
        <taxon>Appendicularia</taxon>
        <taxon>Copelata</taxon>
        <taxon>Oikopleuridae</taxon>
        <taxon>Oikopleura</taxon>
    </lineage>
</organism>
<evidence type="ECO:0000256" key="4">
    <source>
        <dbReference type="ARBA" id="ARBA00022490"/>
    </source>
</evidence>
<dbReference type="InterPro" id="IPR002671">
    <property type="entry name" value="Ribosomal_eL22"/>
</dbReference>
<dbReference type="Gene3D" id="3.30.1360.210">
    <property type="match status" value="1"/>
</dbReference>
<accession>A0ABN7RZR9</accession>
<gene>
    <name evidence="11" type="ORF">OKIOD_LOCUS3145</name>
</gene>
<dbReference type="InterPro" id="IPR038526">
    <property type="entry name" value="Ribosomal_eL22_sf"/>
</dbReference>
<comment type="subcellular location">
    <subcellularLocation>
        <location evidence="1">Cytoplasm</location>
    </subcellularLocation>
</comment>
<evidence type="ECO:0000256" key="6">
    <source>
        <dbReference type="ARBA" id="ARBA00023274"/>
    </source>
</evidence>
<sequence length="294" mass="33995">MNLFDSYQSPFVYNNPAGIPRADFLGKIHLTLLASVFCFTSFLTFVGRAHRRASIKFWGDLVSNKQKSIVKLYTNRLNGEVLFVSAPERQIVSGCLESGMEINQTRNWLAQFIRDSDRFLTPWWKEIMSDVFWSIGCSSLIFLALYQSSKETRPDHEPKMIATLTLLLSMNEFQELAAKGKKSKKTIRTFHIDCHHPVEDNIMSISKFEEFLKQKIKVDGKVGNLGKNVSVTSNKTKINVTSDIDFSKRYLKYLAKKYLKANNLRDWLRVVANSKASYELKYFQINQDEEEDEE</sequence>
<evidence type="ECO:0000256" key="7">
    <source>
        <dbReference type="ARBA" id="ARBA00034092"/>
    </source>
</evidence>
<evidence type="ECO:0000256" key="2">
    <source>
        <dbReference type="ARBA" id="ARBA00007817"/>
    </source>
</evidence>
<dbReference type="Proteomes" id="UP001158576">
    <property type="component" value="Chromosome PAR"/>
</dbReference>